<feature type="chain" id="PRO_5039531872" description="Glycosyl hydrolase family 98 putative carbohydrate-binding module domain-containing protein" evidence="2">
    <location>
        <begin position="29"/>
        <end position="218"/>
    </location>
</feature>
<organism evidence="4 5">
    <name type="scientific">Gordonia iterans</name>
    <dbReference type="NCBI Taxonomy" id="1004901"/>
    <lineage>
        <taxon>Bacteria</taxon>
        <taxon>Bacillati</taxon>
        <taxon>Actinomycetota</taxon>
        <taxon>Actinomycetes</taxon>
        <taxon>Mycobacteriales</taxon>
        <taxon>Gordoniaceae</taxon>
        <taxon>Gordonia</taxon>
    </lineage>
</organism>
<evidence type="ECO:0000313" key="5">
    <source>
        <dbReference type="Proteomes" id="UP000239814"/>
    </source>
</evidence>
<dbReference type="Pfam" id="PF08305">
    <property type="entry name" value="NPCBM"/>
    <property type="match status" value="1"/>
</dbReference>
<accession>A0A2S0KDV8</accession>
<sequence length="218" mass="22036">MTQPSETISGVKKTFVALAAVLSLFATAACGTSNDDVAAPTESVAASADSDAQPDSAEHDHDQDHAEHADSSATDSRNAADTVPLYEALSGTEAAGATGRKVEVTVGGKKQEATGIWVGCDGDPATATYDLDGAYTALTGKLALADHTPVGVHVQVEIRVDGKTVASERLVPGTSPQSVDVDVTGATSLVVSAEAVQGQCSTASAPYGTFLDAELTES</sequence>
<evidence type="ECO:0000259" key="3">
    <source>
        <dbReference type="Pfam" id="PF08305"/>
    </source>
</evidence>
<feature type="domain" description="Glycosyl hydrolase family 98 putative carbohydrate-binding module" evidence="3">
    <location>
        <begin position="106"/>
        <end position="199"/>
    </location>
</feature>
<protein>
    <recommendedName>
        <fullName evidence="3">Glycosyl hydrolase family 98 putative carbohydrate-binding module domain-containing protein</fullName>
    </recommendedName>
</protein>
<feature type="compositionally biased region" description="Low complexity" evidence="1">
    <location>
        <begin position="45"/>
        <end position="55"/>
    </location>
</feature>
<dbReference type="Gene3D" id="2.60.120.1060">
    <property type="entry name" value="NPCBM/NEW2 domain"/>
    <property type="match status" value="1"/>
</dbReference>
<feature type="signal peptide" evidence="2">
    <location>
        <begin position="1"/>
        <end position="28"/>
    </location>
</feature>
<dbReference type="SUPFAM" id="SSF49785">
    <property type="entry name" value="Galactose-binding domain-like"/>
    <property type="match status" value="1"/>
</dbReference>
<dbReference type="KEGG" id="git:C6V83_05800"/>
<reference evidence="4 5" key="1">
    <citation type="submission" date="2018-03" db="EMBL/GenBank/DDBJ databases">
        <title>Characteristics and genome of n-alkane degrading marine bacteria Gordonia iterans isolated from crude oil contaminated in Tae-an, South Korea.</title>
        <authorList>
            <person name="Lee S.-S."/>
            <person name="Kim H."/>
        </authorList>
    </citation>
    <scope>NUCLEOTIDE SEQUENCE [LARGE SCALE GENOMIC DNA]</scope>
    <source>
        <strain evidence="4 5">Co17</strain>
    </source>
</reference>
<dbReference type="AlphaFoldDB" id="A0A2S0KDV8"/>
<dbReference type="InterPro" id="IPR013222">
    <property type="entry name" value="Glyco_hyd_98_carb-bd"/>
</dbReference>
<dbReference type="InterPro" id="IPR008979">
    <property type="entry name" value="Galactose-bd-like_sf"/>
</dbReference>
<dbReference type="EMBL" id="CP027433">
    <property type="protein sequence ID" value="AVL99862.1"/>
    <property type="molecule type" value="Genomic_DNA"/>
</dbReference>
<keyword evidence="2" id="KW-0732">Signal</keyword>
<name>A0A2S0KDV8_9ACTN</name>
<evidence type="ECO:0000256" key="1">
    <source>
        <dbReference type="SAM" id="MobiDB-lite"/>
    </source>
</evidence>
<proteinExistence type="predicted"/>
<gene>
    <name evidence="4" type="ORF">C6V83_05800</name>
</gene>
<dbReference type="Proteomes" id="UP000239814">
    <property type="component" value="Chromosome"/>
</dbReference>
<feature type="compositionally biased region" description="Basic and acidic residues" evidence="1">
    <location>
        <begin position="56"/>
        <end position="70"/>
    </location>
</feature>
<evidence type="ECO:0000256" key="2">
    <source>
        <dbReference type="SAM" id="SignalP"/>
    </source>
</evidence>
<dbReference type="InterPro" id="IPR038637">
    <property type="entry name" value="NPCBM_sf"/>
</dbReference>
<evidence type="ECO:0000313" key="4">
    <source>
        <dbReference type="EMBL" id="AVL99862.1"/>
    </source>
</evidence>
<feature type="region of interest" description="Disordered" evidence="1">
    <location>
        <begin position="39"/>
        <end position="78"/>
    </location>
</feature>
<keyword evidence="5" id="KW-1185">Reference proteome</keyword>